<feature type="domain" description="DUF4097" evidence="2">
    <location>
        <begin position="226"/>
        <end position="387"/>
    </location>
</feature>
<dbReference type="AlphaFoldDB" id="A0A372FVS6"/>
<dbReference type="EMBL" id="QVFU01000023">
    <property type="protein sequence ID" value="RFS44875.1"/>
    <property type="molecule type" value="Genomic_DNA"/>
</dbReference>
<feature type="region of interest" description="Disordered" evidence="1">
    <location>
        <begin position="1"/>
        <end position="38"/>
    </location>
</feature>
<feature type="compositionally biased region" description="Gly residues" evidence="1">
    <location>
        <begin position="29"/>
        <end position="38"/>
    </location>
</feature>
<keyword evidence="4" id="KW-1185">Reference proteome</keyword>
<protein>
    <recommendedName>
        <fullName evidence="2">DUF4097 domain-containing protein</fullName>
    </recommendedName>
</protein>
<dbReference type="InterPro" id="IPR025164">
    <property type="entry name" value="Toastrack_DUF4097"/>
</dbReference>
<accession>A0A372FVS6</accession>
<name>A0A372FVS6_9ACTN</name>
<dbReference type="Pfam" id="PF13349">
    <property type="entry name" value="DUF4097"/>
    <property type="match status" value="1"/>
</dbReference>
<organism evidence="3 4">
    <name type="scientific">Micromonospora craniellae</name>
    <dbReference type="NCBI Taxonomy" id="2294034"/>
    <lineage>
        <taxon>Bacteria</taxon>
        <taxon>Bacillati</taxon>
        <taxon>Actinomycetota</taxon>
        <taxon>Actinomycetes</taxon>
        <taxon>Micromonosporales</taxon>
        <taxon>Micromonosporaceae</taxon>
        <taxon>Micromonospora</taxon>
    </lineage>
</organism>
<sequence length="390" mass="40031">MSALGQCLQRAQGELEQPQRRLPLHRGESFGGLGDGAGRGVAGIVTEEPLAVQVDPLDLADAVQRTAQLALGVTGELQVDVTEGFQPGAELRGGPAYPPGDRAQPAVSPGEQGDDPVRLAEFLHTQHHRVVAVELSAVPGHRVILPPRRSSGLHPGRISGSARGQRAESVQITAIRLLPGAGDVTVRADGGVDGVRIKRVVRYQGNQPQTTYEITGTELVLDTSCGNRCSVSYEVTAGEGGSVRGETGSGEVDLSRVGPVEVTVGAGDVRVAGAAGGVRVESGSGNIEVYDVTEPVVLRSGSGDITANRLEGEVDAEARSGNVTVELDRPASVRAHASSGNVDLTVPDGAYQVRSTVGSGTADVGVPHDPSATVVLDVATGSGDLAVTSR</sequence>
<feature type="region of interest" description="Disordered" evidence="1">
    <location>
        <begin position="146"/>
        <end position="165"/>
    </location>
</feature>
<dbReference type="Gene3D" id="2.160.20.120">
    <property type="match status" value="1"/>
</dbReference>
<evidence type="ECO:0000313" key="4">
    <source>
        <dbReference type="Proteomes" id="UP000262621"/>
    </source>
</evidence>
<dbReference type="Proteomes" id="UP000262621">
    <property type="component" value="Unassembled WGS sequence"/>
</dbReference>
<proteinExistence type="predicted"/>
<evidence type="ECO:0000259" key="2">
    <source>
        <dbReference type="Pfam" id="PF13349"/>
    </source>
</evidence>
<evidence type="ECO:0000256" key="1">
    <source>
        <dbReference type="SAM" id="MobiDB-lite"/>
    </source>
</evidence>
<feature type="region of interest" description="Disordered" evidence="1">
    <location>
        <begin position="86"/>
        <end position="115"/>
    </location>
</feature>
<comment type="caution">
    <text evidence="3">The sequence shown here is derived from an EMBL/GenBank/DDBJ whole genome shotgun (WGS) entry which is preliminary data.</text>
</comment>
<evidence type="ECO:0000313" key="3">
    <source>
        <dbReference type="EMBL" id="RFS44875.1"/>
    </source>
</evidence>
<gene>
    <name evidence="3" type="ORF">D0Q02_19685</name>
</gene>
<reference evidence="3 4" key="1">
    <citation type="submission" date="2018-08" db="EMBL/GenBank/DDBJ databases">
        <title>Verrucosispora craniellae sp. nov., isolated from a marine sponge in the South China Sea.</title>
        <authorList>
            <person name="Li L."/>
            <person name="Lin H.W."/>
        </authorList>
    </citation>
    <scope>NUCLEOTIDE SEQUENCE [LARGE SCALE GENOMIC DNA]</scope>
    <source>
        <strain evidence="3 4">LHW63014</strain>
    </source>
</reference>